<dbReference type="EMBL" id="HF936305">
    <property type="protein sequence ID" value="CCX34170.1"/>
    <property type="molecule type" value="Genomic_DNA"/>
</dbReference>
<organism evidence="4 5">
    <name type="scientific">Pyronema omphalodes (strain CBS 100304)</name>
    <name type="common">Pyronema confluens</name>
    <dbReference type="NCBI Taxonomy" id="1076935"/>
    <lineage>
        <taxon>Eukaryota</taxon>
        <taxon>Fungi</taxon>
        <taxon>Dikarya</taxon>
        <taxon>Ascomycota</taxon>
        <taxon>Pezizomycotina</taxon>
        <taxon>Pezizomycetes</taxon>
        <taxon>Pezizales</taxon>
        <taxon>Pyronemataceae</taxon>
        <taxon>Pyronema</taxon>
    </lineage>
</organism>
<evidence type="ECO:0000259" key="3">
    <source>
        <dbReference type="Pfam" id="PF11817"/>
    </source>
</evidence>
<feature type="domain" description="Gryzun putative trafficking through Golgi" evidence="2">
    <location>
        <begin position="651"/>
        <end position="1244"/>
    </location>
</feature>
<feature type="compositionally biased region" description="Basic and acidic residues" evidence="1">
    <location>
        <begin position="1453"/>
        <end position="1514"/>
    </location>
</feature>
<sequence>MDAYPIELITHEAPLLLLSGLGSKEKYTEIPQFPLLNQGPLVASHLPSLTDETSERLLEFFLKQDVTGIWGRRPEAGLKINQRPVFRVRAVGREYRLPPRKANPPSPGAVSSPTEGSPTRTLHSPISPLSPDSPLFPDGALTHLWLRKHQSLLPAVFVSFFTLYTETNDAGLQNMEDNKIIEAINQSKKHFLTASGALSSATVIGSDEFRGSGSRTKYVAVILCERSIMTTAEVDERLTTIRRHTGMTTNANFFACQTNVSPVEQEQFVNTLLGVLYPGAVEYYRELAKHARRKRNKGSIPPPTVPTSRALSSQGWNLRYEFKLGVFAEFRQEMDVAARNFETAYEKLLSEVFEATSSWSERWAEARIIADVLVIRIVRCYLWMENYVLAKQRWSYHILRMRDVLDRKGKGTETYGFAAWISRWNKMLADMLRISGLPVFAVDNTPGRSGAEPPLVFFNPERAGERLSSQELLHHPGCYYLSAAEWTKIRGKRAKKIQPGDNAKGFDTYLCPDPVDERDVDHQALQLPLLLLARTEFDQRQQIRMSANISYQIANLRIQKAPQKPELWVEALKDLRTVSSRYRKEGWWNLLEDVLWKIIDCGRKGGDAGGVLIAEFELMCRSVFREKTDRRYDLSKCLEDMPSSSIKPTIVARASDVVNPLSVSYSFESPSVHAGQAVNSQLCITSNAHPSSTPLVFSELKINYEGGLKTVLLRHDPALATPPSATPKILDLRSSLSDLTTTADGALLSPNSLSAHSSLTAATDLSIAPGETKIYELSAILRESGTAKAVMGTFCMVNSSFDLEFINMFIEDDSASSVHPLPIKNPFTTKNGGKGVWWHKNAAGEIIKRPLRANPSLLTILPRPPKMEVVARGLENGIYTDEAVKIGLEITNGEEEDADVGIDVKILGWPTTTLEEDKDNSHPQPVITWLSDSGDALPQIPALHPLGLMHPNQQLVQYFIFTSSSIPADCTLEIKLRYHLTSDPATSTEKTVSIELPIITPFSCTYDFSPRVHPAQWPDYFSIPDKSGPNGIPQRWCLTPTLLSVSKDEITITSWKLPVVNLAGAADCIVHPPKRKQKGVVTLKPDEITSHPFLLDIVKASLEDCTPSHLDFSLELTWTRPCSLSPTVTVLQVPRLFVPLREPRVLCTAKSIKSQPAQSSAMTLTYHLENPTSYFLTFSLLLETNELFAFSGPKNLTLHILPMTRTSVQWRVLPYVNGAWIRPQLKVLDRWFNKSLKPAPGGEGVVMMPGSGERGRGDRGLQEGVGVWVPKEGEEIGDEDEGGDEGNGNVEEEGSEQKGEGKELDKVGETVATDADPLGGLPVSAVDGVEEKGEKSEDKPADKLTDEKELPPTPPDAFEDDAEDAGEDDKEPGDDEEAGNNEQDGNEQEEADEDDEEEDSDYEEDSDDSEDSLEYYEGSDVSEEEFMSRNAEVADAALEGTEQTTATDAAGASEEKVSEEQKVEEGKKDAEQKEETEDGEKKEDAGPKEETEDGEKKEDTGLKEETGYGEKKETEDGEEKDAEGKMAVELAVGSAKPQPESAESKSEDA</sequence>
<feature type="compositionally biased region" description="Acidic residues" evidence="1">
    <location>
        <begin position="1357"/>
        <end position="1414"/>
    </location>
</feature>
<evidence type="ECO:0000259" key="2">
    <source>
        <dbReference type="Pfam" id="PF07919"/>
    </source>
</evidence>
<dbReference type="eggNOG" id="ENOG502QV3F">
    <property type="taxonomic scope" value="Eukaryota"/>
</dbReference>
<dbReference type="STRING" id="1076935.U4LQD9"/>
<reference evidence="4 5" key="1">
    <citation type="journal article" date="2013" name="PLoS Genet.">
        <title>The genome and development-dependent transcriptomes of Pyronema confluens: a window into fungal evolution.</title>
        <authorList>
            <person name="Traeger S."/>
            <person name="Altegoer F."/>
            <person name="Freitag M."/>
            <person name="Gabaldon T."/>
            <person name="Kempken F."/>
            <person name="Kumar A."/>
            <person name="Marcet-Houben M."/>
            <person name="Poggeler S."/>
            <person name="Stajich J.E."/>
            <person name="Nowrousian M."/>
        </authorList>
    </citation>
    <scope>NUCLEOTIDE SEQUENCE [LARGE SCALE GENOMIC DNA]</scope>
    <source>
        <strain evidence="5">CBS 100304</strain>
        <tissue evidence="4">Vegetative mycelium</tissue>
    </source>
</reference>
<feature type="region of interest" description="Disordered" evidence="1">
    <location>
        <begin position="96"/>
        <end position="130"/>
    </location>
</feature>
<evidence type="ECO:0000313" key="4">
    <source>
        <dbReference type="EMBL" id="CCX34170.1"/>
    </source>
</evidence>
<dbReference type="PANTHER" id="PTHR14374">
    <property type="entry name" value="FOIE GRAS"/>
    <property type="match status" value="1"/>
</dbReference>
<name>U4LQD9_PYROM</name>
<accession>U4LQD9</accession>
<evidence type="ECO:0000313" key="5">
    <source>
        <dbReference type="Proteomes" id="UP000018144"/>
    </source>
</evidence>
<feature type="domain" description="Trafficking protein particle complex subunit 11" evidence="3">
    <location>
        <begin position="362"/>
        <end position="619"/>
    </location>
</feature>
<feature type="region of interest" description="Disordered" evidence="1">
    <location>
        <begin position="1243"/>
        <end position="1549"/>
    </location>
</feature>
<dbReference type="OrthoDB" id="6278596at2759"/>
<proteinExistence type="predicted"/>
<dbReference type="OMA" id="CVEYYRD"/>
<feature type="compositionally biased region" description="Basic and acidic residues" evidence="1">
    <location>
        <begin position="1295"/>
        <end position="1308"/>
    </location>
</feature>
<gene>
    <name evidence="4" type="ORF">PCON_02670</name>
</gene>
<protein>
    <submittedName>
        <fullName evidence="4">Similar to Trafficking protein particle complex subunit 11 acc. no. Q1RLX4</fullName>
    </submittedName>
</protein>
<dbReference type="Pfam" id="PF07919">
    <property type="entry name" value="Gryzun"/>
    <property type="match status" value="1"/>
</dbReference>
<feature type="compositionally biased region" description="Basic and acidic residues" evidence="1">
    <location>
        <begin position="1329"/>
        <end position="1350"/>
    </location>
</feature>
<feature type="compositionally biased region" description="Polar residues" evidence="1">
    <location>
        <begin position="109"/>
        <end position="122"/>
    </location>
</feature>
<dbReference type="InterPro" id="IPR012880">
    <property type="entry name" value="Gryzun"/>
</dbReference>
<dbReference type="Pfam" id="PF11817">
    <property type="entry name" value="Foie-gras_1"/>
    <property type="match status" value="1"/>
</dbReference>
<feature type="compositionally biased region" description="Acidic residues" evidence="1">
    <location>
        <begin position="1275"/>
        <end position="1294"/>
    </location>
</feature>
<dbReference type="PANTHER" id="PTHR14374:SF0">
    <property type="entry name" value="TRAFFICKING PROTEIN PARTICLE COMPLEX SUBUNIT 11"/>
    <property type="match status" value="1"/>
</dbReference>
<evidence type="ECO:0000256" key="1">
    <source>
        <dbReference type="SAM" id="MobiDB-lite"/>
    </source>
</evidence>
<dbReference type="InterPro" id="IPR021773">
    <property type="entry name" value="TPC11"/>
</dbReference>
<dbReference type="Proteomes" id="UP000018144">
    <property type="component" value="Unassembled WGS sequence"/>
</dbReference>
<keyword evidence="5" id="KW-1185">Reference proteome</keyword>